<gene>
    <name evidence="1" type="ORF">O1611_g10647</name>
</gene>
<keyword evidence="2" id="KW-1185">Reference proteome</keyword>
<dbReference type="EMBL" id="JAPUUL010004484">
    <property type="protein sequence ID" value="KAJ8119250.1"/>
    <property type="molecule type" value="Genomic_DNA"/>
</dbReference>
<accession>A0ACC2IVN1</accession>
<evidence type="ECO:0000313" key="1">
    <source>
        <dbReference type="EMBL" id="KAJ8119250.1"/>
    </source>
</evidence>
<proteinExistence type="predicted"/>
<protein>
    <submittedName>
        <fullName evidence="1">Uncharacterized protein</fullName>
    </submittedName>
</protein>
<reference evidence="1" key="1">
    <citation type="submission" date="2022-12" db="EMBL/GenBank/DDBJ databases">
        <title>Genome Sequence of Lasiodiplodia mahajangana.</title>
        <authorList>
            <person name="Buettner E."/>
        </authorList>
    </citation>
    <scope>NUCLEOTIDE SEQUENCE</scope>
    <source>
        <strain evidence="1">VT137</strain>
    </source>
</reference>
<organism evidence="1 2">
    <name type="scientific">Lasiodiplodia mahajangana</name>
    <dbReference type="NCBI Taxonomy" id="1108764"/>
    <lineage>
        <taxon>Eukaryota</taxon>
        <taxon>Fungi</taxon>
        <taxon>Dikarya</taxon>
        <taxon>Ascomycota</taxon>
        <taxon>Pezizomycotina</taxon>
        <taxon>Dothideomycetes</taxon>
        <taxon>Dothideomycetes incertae sedis</taxon>
        <taxon>Botryosphaeriales</taxon>
        <taxon>Botryosphaeriaceae</taxon>
        <taxon>Lasiodiplodia</taxon>
    </lineage>
</organism>
<sequence>MAPGLFPSVIAAGLTDGRDPSKEHHSELRYIPARRFGGEQEMAGSILYLASRAGSAFVLRQQVVKRDRPSLRNSPARIARLDLIWGGVVSTAPNDLSAALGAAADEP</sequence>
<comment type="caution">
    <text evidence="1">The sequence shown here is derived from an EMBL/GenBank/DDBJ whole genome shotgun (WGS) entry which is preliminary data.</text>
</comment>
<name>A0ACC2IVN1_9PEZI</name>
<dbReference type="Proteomes" id="UP001153332">
    <property type="component" value="Unassembled WGS sequence"/>
</dbReference>
<evidence type="ECO:0000313" key="2">
    <source>
        <dbReference type="Proteomes" id="UP001153332"/>
    </source>
</evidence>